<protein>
    <submittedName>
        <fullName evidence="1">Uncharacterized protein</fullName>
    </submittedName>
</protein>
<feature type="non-terminal residue" evidence="1">
    <location>
        <position position="37"/>
    </location>
</feature>
<evidence type="ECO:0000313" key="1">
    <source>
        <dbReference type="EMBL" id="SVE39469.1"/>
    </source>
</evidence>
<accession>A0A383D5D1</accession>
<name>A0A383D5D1_9ZZZZ</name>
<organism evidence="1">
    <name type="scientific">marine metagenome</name>
    <dbReference type="NCBI Taxonomy" id="408172"/>
    <lineage>
        <taxon>unclassified sequences</taxon>
        <taxon>metagenomes</taxon>
        <taxon>ecological metagenomes</taxon>
    </lineage>
</organism>
<reference evidence="1" key="1">
    <citation type="submission" date="2018-05" db="EMBL/GenBank/DDBJ databases">
        <authorList>
            <person name="Lanie J.A."/>
            <person name="Ng W.-L."/>
            <person name="Kazmierczak K.M."/>
            <person name="Andrzejewski T.M."/>
            <person name="Davidsen T.M."/>
            <person name="Wayne K.J."/>
            <person name="Tettelin H."/>
            <person name="Glass J.I."/>
            <person name="Rusch D."/>
            <person name="Podicherti R."/>
            <person name="Tsui H.-C.T."/>
            <person name="Winkler M.E."/>
        </authorList>
    </citation>
    <scope>NUCLEOTIDE SEQUENCE</scope>
</reference>
<proteinExistence type="predicted"/>
<dbReference type="EMBL" id="UINC01214303">
    <property type="protein sequence ID" value="SVE39469.1"/>
    <property type="molecule type" value="Genomic_DNA"/>
</dbReference>
<gene>
    <name evidence="1" type="ORF">METZ01_LOCUS492323</name>
</gene>
<sequence length="37" mass="4142">MQLTQTNVDGLNHEYAIVVSAAEVGDRISNRLKELQQ</sequence>
<dbReference type="AlphaFoldDB" id="A0A383D5D1"/>